<keyword evidence="5" id="KW-0648">Protein biosynthesis</keyword>
<evidence type="ECO:0000256" key="3">
    <source>
        <dbReference type="SAM" id="MobiDB-lite"/>
    </source>
</evidence>
<feature type="compositionally biased region" description="Basic and acidic residues" evidence="3">
    <location>
        <begin position="279"/>
        <end position="288"/>
    </location>
</feature>
<evidence type="ECO:0000313" key="6">
    <source>
        <dbReference type="Proteomes" id="UP001150062"/>
    </source>
</evidence>
<evidence type="ECO:0000256" key="2">
    <source>
        <dbReference type="SAM" id="Coils"/>
    </source>
</evidence>
<keyword evidence="6" id="KW-1185">Reference proteome</keyword>
<dbReference type="PANTHER" id="PTHR12790:SF0">
    <property type="entry name" value="RNA POLYMERASE I-SPECIFIC TRANSCRIPTION INITIATION FACTOR RRN3-RELATED"/>
    <property type="match status" value="1"/>
</dbReference>
<keyword evidence="2" id="KW-0175">Coiled coil</keyword>
<evidence type="ECO:0000256" key="4">
    <source>
        <dbReference type="SAM" id="Phobius"/>
    </source>
</evidence>
<keyword evidence="4" id="KW-1133">Transmembrane helix</keyword>
<name>A0ABQ8ZCL4_9EUKA</name>
<sequence length="750" mass="88804">MSENENENSRTNLIIGAFLGTLCEKKVNSSGSENEPTGSGLYVLEQMNKSRKLADQWLRGMVANVHLLIPEIDDVPRSIFKYDWTKNPEDQDLVASYLLFLRELTFLHTRFVVPTFQVLLKKFILGGEDLNQKDQIQFLHSKETQISRSVQIEEQQKNKFEPIFQMIHHVLIDLIKKVPNGERIFTKIAIGLFPHKKHSAVIQSTYLKQMLRATKYTSNLFLEQLFVIIIERLVDLDSEIFQDDEEEENGSENYSDDEKESGDEEEYYEEEDEIENENENEKEKEKNKNIFQMDEEIGNDNKNFEMEEFVEEENNIEDEYVQKLTILLEMIFQFLEKEYFLTLQNENEKVDKKSLVKQKKRLKTLYSLILELFSQTIFKFEQAKFSQFLIFYITSFKNSFVLNFIGLLFKELKDSESMYIKQNALNYLSSYLARASFIRKEVILNVLKILVEFTFEYLSYYPKLQPQSQFEEITITKAVLQRHSIFYSLCQAIFYLLIFVAKFLTSNFQDNSVIQEIYSLHLSKLIQCPLNPLLVCSRPVVKEFIKLCKKLNIIDSKAINMALKIDQTNIQLHYIKKLRKKFTFPFDPIDFKPIEKYINPIFRTWEQEDENYVNNENENENINNSNINFNNNNENEYSQYNYSNFNNNNNNNNNYLNYNNGNENTIEKEEDEYDEEDDEYVKENYNTNESLNQGVNYQRIGIQIQQNKEFSDEEVNGNSLSFSHSFVNSANDKFDKQFKFHGSLSPSYWN</sequence>
<gene>
    <name evidence="5" type="ORF">M0813_12206</name>
</gene>
<feature type="compositionally biased region" description="Acidic residues" evidence="3">
    <location>
        <begin position="243"/>
        <end position="278"/>
    </location>
</feature>
<dbReference type="InterPro" id="IPR007991">
    <property type="entry name" value="RNA_pol_I_trans_ini_fac_RRN3"/>
</dbReference>
<accession>A0ABQ8ZCL4</accession>
<dbReference type="Proteomes" id="UP001150062">
    <property type="component" value="Unassembled WGS sequence"/>
</dbReference>
<comment type="caution">
    <text evidence="5">The sequence shown here is derived from an EMBL/GenBank/DDBJ whole genome shotgun (WGS) entry which is preliminary data.</text>
</comment>
<protein>
    <submittedName>
        <fullName evidence="5">RNA polymerase i-specific transcription initiation factor rrn3-related</fullName>
    </submittedName>
</protein>
<feature type="transmembrane region" description="Helical" evidence="4">
    <location>
        <begin position="485"/>
        <end position="504"/>
    </location>
</feature>
<dbReference type="GO" id="GO:0003743">
    <property type="term" value="F:translation initiation factor activity"/>
    <property type="evidence" value="ECO:0007669"/>
    <property type="project" value="UniProtKB-KW"/>
</dbReference>
<feature type="transmembrane region" description="Helical" evidence="4">
    <location>
        <begin position="389"/>
        <end position="409"/>
    </location>
</feature>
<comment type="similarity">
    <text evidence="1">Belongs to the RRN3 family.</text>
</comment>
<dbReference type="Pfam" id="PF05327">
    <property type="entry name" value="RRN3"/>
    <property type="match status" value="1"/>
</dbReference>
<dbReference type="PANTHER" id="PTHR12790">
    <property type="entry name" value="TRANSCRIPTION INITIATION FACTOR IA RRN3"/>
    <property type="match status" value="1"/>
</dbReference>
<feature type="coiled-coil region" evidence="2">
    <location>
        <begin position="659"/>
        <end position="686"/>
    </location>
</feature>
<feature type="region of interest" description="Disordered" evidence="3">
    <location>
        <begin position="243"/>
        <end position="292"/>
    </location>
</feature>
<keyword evidence="4" id="KW-0812">Transmembrane</keyword>
<keyword evidence="4" id="KW-0472">Membrane</keyword>
<evidence type="ECO:0000313" key="5">
    <source>
        <dbReference type="EMBL" id="KAJ6254604.1"/>
    </source>
</evidence>
<proteinExistence type="inferred from homology"/>
<reference evidence="5" key="1">
    <citation type="submission" date="2022-08" db="EMBL/GenBank/DDBJ databases">
        <title>Novel sulfate-reducing endosymbionts in the free-living metamonad Anaeramoeba.</title>
        <authorList>
            <person name="Jerlstrom-Hultqvist J."/>
            <person name="Cepicka I."/>
            <person name="Gallot-Lavallee L."/>
            <person name="Salas-Leiva D."/>
            <person name="Curtis B.A."/>
            <person name="Zahonova K."/>
            <person name="Pipaliya S."/>
            <person name="Dacks J."/>
            <person name="Roger A.J."/>
        </authorList>
    </citation>
    <scope>NUCLEOTIDE SEQUENCE</scope>
    <source>
        <strain evidence="5">Schooner1</strain>
    </source>
</reference>
<dbReference type="EMBL" id="JAOAOG010000018">
    <property type="protein sequence ID" value="KAJ6254604.1"/>
    <property type="molecule type" value="Genomic_DNA"/>
</dbReference>
<organism evidence="5 6">
    <name type="scientific">Anaeramoeba flamelloides</name>
    <dbReference type="NCBI Taxonomy" id="1746091"/>
    <lineage>
        <taxon>Eukaryota</taxon>
        <taxon>Metamonada</taxon>
        <taxon>Anaeramoebidae</taxon>
        <taxon>Anaeramoeba</taxon>
    </lineage>
</organism>
<keyword evidence="5" id="KW-0396">Initiation factor</keyword>
<evidence type="ECO:0000256" key="1">
    <source>
        <dbReference type="ARBA" id="ARBA00010098"/>
    </source>
</evidence>